<dbReference type="Gene3D" id="3.30.70.270">
    <property type="match status" value="2"/>
</dbReference>
<name>A0A225UDM6_9STRA</name>
<dbReference type="Pfam" id="PF00078">
    <property type="entry name" value="RVT_1"/>
    <property type="match status" value="1"/>
</dbReference>
<sequence>MASGTSFMPSIPAQTPIPHRMFYRTTWLGVRCTARSTGSMVTSDIPLTAVSTPSGMPWEWLWMPKGLSNAPATFNRLVTRLFRPHRAYAQTYFDGVFVYCPREVDVENHVHHLPAVLECMRTNKLYANADKCIFDTEEIFSGRGLRAYPAKVKAIVDWPVPVNLKDLRKWLGLANHLHNYSENYADMTRPVSNLLKKDISWCWDTEQQAAFEAIKESLLHAPILALLGPDVSSVTLPGPDGPFGVVCGASDFAIDCALLQADVNGRDRAIAFESRQLKATEKNYPVHDKELLAMKYALVKFRVHLIDSKPFVVYTDHASLRTVNQSPHLSQRMARWLSFFAEYYFEVKYTPGNRPQIHLM</sequence>
<keyword evidence="2" id="KW-0548">Nucleotidyltransferase</keyword>
<dbReference type="AlphaFoldDB" id="A0A225UDM6"/>
<evidence type="ECO:0000256" key="6">
    <source>
        <dbReference type="ARBA" id="ARBA00022918"/>
    </source>
</evidence>
<keyword evidence="10" id="KW-1185">Reference proteome</keyword>
<evidence type="ECO:0000259" key="7">
    <source>
        <dbReference type="Pfam" id="PF00078"/>
    </source>
</evidence>
<keyword evidence="5" id="KW-0378">Hydrolase</keyword>
<feature type="domain" description="Reverse transcriptase" evidence="7">
    <location>
        <begin position="59"/>
        <end position="134"/>
    </location>
</feature>
<dbReference type="STRING" id="4795.A0A225UDM6"/>
<evidence type="ECO:0000259" key="8">
    <source>
        <dbReference type="Pfam" id="PF17917"/>
    </source>
</evidence>
<evidence type="ECO:0000313" key="10">
    <source>
        <dbReference type="Proteomes" id="UP000198211"/>
    </source>
</evidence>
<dbReference type="Proteomes" id="UP000198211">
    <property type="component" value="Unassembled WGS sequence"/>
</dbReference>
<dbReference type="PANTHER" id="PTHR37984">
    <property type="entry name" value="PROTEIN CBG26694"/>
    <property type="match status" value="1"/>
</dbReference>
<dbReference type="InterPro" id="IPR000477">
    <property type="entry name" value="RT_dom"/>
</dbReference>
<organism evidence="9 10">
    <name type="scientific">Phytophthora megakarya</name>
    <dbReference type="NCBI Taxonomy" id="4795"/>
    <lineage>
        <taxon>Eukaryota</taxon>
        <taxon>Sar</taxon>
        <taxon>Stramenopiles</taxon>
        <taxon>Oomycota</taxon>
        <taxon>Peronosporomycetes</taxon>
        <taxon>Peronosporales</taxon>
        <taxon>Peronosporaceae</taxon>
        <taxon>Phytophthora</taxon>
    </lineage>
</organism>
<dbReference type="GO" id="GO:0016787">
    <property type="term" value="F:hydrolase activity"/>
    <property type="evidence" value="ECO:0007669"/>
    <property type="project" value="UniProtKB-KW"/>
</dbReference>
<dbReference type="OrthoDB" id="109274at2759"/>
<dbReference type="InterPro" id="IPR050951">
    <property type="entry name" value="Retrovirus_Pol_polyprotein"/>
</dbReference>
<dbReference type="FunFam" id="3.30.70.270:FF:000063">
    <property type="entry name" value="Zinc knuckle domaincontaining protein"/>
    <property type="match status" value="1"/>
</dbReference>
<accession>A0A225UDM6</accession>
<evidence type="ECO:0000256" key="3">
    <source>
        <dbReference type="ARBA" id="ARBA00022722"/>
    </source>
</evidence>
<evidence type="ECO:0000256" key="5">
    <source>
        <dbReference type="ARBA" id="ARBA00022801"/>
    </source>
</evidence>
<dbReference type="EMBL" id="NBNE01020480">
    <property type="protein sequence ID" value="OWY91337.1"/>
    <property type="molecule type" value="Genomic_DNA"/>
</dbReference>
<evidence type="ECO:0000256" key="1">
    <source>
        <dbReference type="ARBA" id="ARBA00022679"/>
    </source>
</evidence>
<dbReference type="Gene3D" id="3.10.10.10">
    <property type="entry name" value="HIV Type 1 Reverse Transcriptase, subunit A, domain 1"/>
    <property type="match status" value="1"/>
</dbReference>
<comment type="caution">
    <text evidence="9">The sequence shown here is derived from an EMBL/GenBank/DDBJ whole genome shotgun (WGS) entry which is preliminary data.</text>
</comment>
<dbReference type="PANTHER" id="PTHR37984:SF5">
    <property type="entry name" value="PROTEIN NYNRIN-LIKE"/>
    <property type="match status" value="1"/>
</dbReference>
<keyword evidence="1" id="KW-0808">Transferase</keyword>
<dbReference type="InterPro" id="IPR041373">
    <property type="entry name" value="RT_RNaseH"/>
</dbReference>
<keyword evidence="6" id="KW-0695">RNA-directed DNA polymerase</keyword>
<dbReference type="Pfam" id="PF17917">
    <property type="entry name" value="RT_RNaseH"/>
    <property type="match status" value="1"/>
</dbReference>
<keyword evidence="3" id="KW-0540">Nuclease</keyword>
<gene>
    <name evidence="9" type="ORF">PHMEG_00040123</name>
</gene>
<dbReference type="GO" id="GO:0004519">
    <property type="term" value="F:endonuclease activity"/>
    <property type="evidence" value="ECO:0007669"/>
    <property type="project" value="UniProtKB-KW"/>
</dbReference>
<reference evidence="10" key="1">
    <citation type="submission" date="2017-03" db="EMBL/GenBank/DDBJ databases">
        <title>Phytopthora megakarya and P. palmivora, two closely related causual agents of cacao black pod achieved similar genome size and gene model numbers by different mechanisms.</title>
        <authorList>
            <person name="Ali S."/>
            <person name="Shao J."/>
            <person name="Larry D.J."/>
            <person name="Kronmiller B."/>
            <person name="Shen D."/>
            <person name="Strem M.D."/>
            <person name="Melnick R.L."/>
            <person name="Guiltinan M.J."/>
            <person name="Tyler B.M."/>
            <person name="Meinhardt L.W."/>
            <person name="Bailey B.A."/>
        </authorList>
    </citation>
    <scope>NUCLEOTIDE SEQUENCE [LARGE SCALE GENOMIC DNA]</scope>
    <source>
        <strain evidence="10">zdho120</strain>
    </source>
</reference>
<evidence type="ECO:0000313" key="9">
    <source>
        <dbReference type="EMBL" id="OWY91337.1"/>
    </source>
</evidence>
<dbReference type="SUPFAM" id="SSF56672">
    <property type="entry name" value="DNA/RNA polymerases"/>
    <property type="match status" value="1"/>
</dbReference>
<dbReference type="InterPro" id="IPR043128">
    <property type="entry name" value="Rev_trsase/Diguanyl_cyclase"/>
</dbReference>
<dbReference type="GO" id="GO:0003964">
    <property type="term" value="F:RNA-directed DNA polymerase activity"/>
    <property type="evidence" value="ECO:0007669"/>
    <property type="project" value="UniProtKB-KW"/>
</dbReference>
<evidence type="ECO:0000256" key="2">
    <source>
        <dbReference type="ARBA" id="ARBA00022695"/>
    </source>
</evidence>
<protein>
    <submittedName>
        <fullName evidence="9">Retrovirus Polyprotein</fullName>
    </submittedName>
</protein>
<proteinExistence type="predicted"/>
<keyword evidence="4" id="KW-0255">Endonuclease</keyword>
<feature type="domain" description="Reverse transcriptase RNase H-like" evidence="8">
    <location>
        <begin position="239"/>
        <end position="343"/>
    </location>
</feature>
<dbReference type="InterPro" id="IPR043502">
    <property type="entry name" value="DNA/RNA_pol_sf"/>
</dbReference>
<evidence type="ECO:0000256" key="4">
    <source>
        <dbReference type="ARBA" id="ARBA00022759"/>
    </source>
</evidence>
<dbReference type="CDD" id="cd09274">
    <property type="entry name" value="RNase_HI_RT_Ty3"/>
    <property type="match status" value="1"/>
</dbReference>